<dbReference type="InterPro" id="IPR000432">
    <property type="entry name" value="DNA_mismatch_repair_MutS_C"/>
</dbReference>
<evidence type="ECO:0000256" key="1">
    <source>
        <dbReference type="ARBA" id="ARBA00006271"/>
    </source>
</evidence>
<dbReference type="Gene3D" id="3.30.420.110">
    <property type="entry name" value="MutS, connector domain"/>
    <property type="match status" value="1"/>
</dbReference>
<feature type="domain" description="DNA mismatch repair proteins mutS family" evidence="9">
    <location>
        <begin position="972"/>
        <end position="988"/>
    </location>
</feature>
<dbReference type="PANTHER" id="PTHR11361">
    <property type="entry name" value="DNA MISMATCH REPAIR PROTEIN MUTS FAMILY MEMBER"/>
    <property type="match status" value="1"/>
</dbReference>
<keyword evidence="2" id="KW-0547">Nucleotide-binding</keyword>
<dbReference type="SMART" id="SM00533">
    <property type="entry name" value="MUTSd"/>
    <property type="match status" value="1"/>
</dbReference>
<keyword evidence="6" id="KW-0234">DNA repair</keyword>
<dbReference type="GO" id="GO:0005524">
    <property type="term" value="F:ATP binding"/>
    <property type="evidence" value="ECO:0007669"/>
    <property type="project" value="UniProtKB-UniRule"/>
</dbReference>
<gene>
    <name evidence="10" type="ORF">DFH08DRAFT_922265</name>
</gene>
<proteinExistence type="inferred from homology"/>
<dbReference type="Gene3D" id="1.10.1420.10">
    <property type="match status" value="2"/>
</dbReference>
<dbReference type="SUPFAM" id="SSF53150">
    <property type="entry name" value="DNA repair protein MutS, domain II"/>
    <property type="match status" value="1"/>
</dbReference>
<keyword evidence="11" id="KW-1185">Reference proteome</keyword>
<evidence type="ECO:0000256" key="8">
    <source>
        <dbReference type="SAM" id="MobiDB-lite"/>
    </source>
</evidence>
<evidence type="ECO:0000256" key="5">
    <source>
        <dbReference type="ARBA" id="ARBA00023125"/>
    </source>
</evidence>
<evidence type="ECO:0000313" key="10">
    <source>
        <dbReference type="EMBL" id="KAJ7357102.1"/>
    </source>
</evidence>
<comment type="similarity">
    <text evidence="1">Belongs to the DNA mismatch repair MutS family.</text>
</comment>
<evidence type="ECO:0000256" key="4">
    <source>
        <dbReference type="ARBA" id="ARBA00022840"/>
    </source>
</evidence>
<dbReference type="GO" id="GO:0005739">
    <property type="term" value="C:mitochondrion"/>
    <property type="evidence" value="ECO:0007669"/>
    <property type="project" value="TreeGrafter"/>
</dbReference>
<dbReference type="InterPro" id="IPR045076">
    <property type="entry name" value="MutS"/>
</dbReference>
<evidence type="ECO:0000313" key="11">
    <source>
        <dbReference type="Proteomes" id="UP001218218"/>
    </source>
</evidence>
<dbReference type="InterPro" id="IPR016151">
    <property type="entry name" value="DNA_mismatch_repair_MutS_N"/>
</dbReference>
<name>A0AAD7AFX4_9AGAR</name>
<dbReference type="GO" id="GO:0006298">
    <property type="term" value="P:mismatch repair"/>
    <property type="evidence" value="ECO:0007669"/>
    <property type="project" value="InterPro"/>
</dbReference>
<dbReference type="SUPFAM" id="SSF48334">
    <property type="entry name" value="DNA repair protein MutS, domain III"/>
    <property type="match status" value="1"/>
</dbReference>
<keyword evidence="4" id="KW-0067">ATP-binding</keyword>
<feature type="compositionally biased region" description="Polar residues" evidence="8">
    <location>
        <begin position="1098"/>
        <end position="1109"/>
    </location>
</feature>
<evidence type="ECO:0000256" key="3">
    <source>
        <dbReference type="ARBA" id="ARBA00022763"/>
    </source>
</evidence>
<dbReference type="GO" id="GO:0005634">
    <property type="term" value="C:nucleus"/>
    <property type="evidence" value="ECO:0007669"/>
    <property type="project" value="TreeGrafter"/>
</dbReference>
<sequence length="1121" mass="124179">MLAASHARVARLAAARLPGVRAFRVTQRALAVTETKKAYADLPSVHLLPDGTPAPPLEEWWSGEASRSGELKKGKIGIVNALVVREAEQEQEEEVPPKKRRKRAVAAEPEYEPEDAPVPKKSRKKAGAIEEDGLARKSRKKKVAETVEEDAPAPKKSRRKAPEIEDDDAPRPKRASRKKTTEDATVPPKPRKRPKAATDADEPKGGLPREVLDNLNRFPHCILFTRVGKFYESYFDQSYEVARLLNIKLAYRKWDGRSIPFCGFPLQHIDKYLKVLVQQHRRFVALCEEFPRWSKTGVITFDRRVARVVTPGTLIDESFLNQYENNYLLAISQLPEPRTPGGELGLAWIDVSTGEFYSKPATYEMLRDELARIGPREIVLDKALEMQKPPGLEQALGEELHCVSYITPSADEDEVMAFAPLVSAEAEQEDPQDALSTTPVDDVVTEDAPHFPSLSEFTAPERAAITLLTTYLHANLLDHMPKLTVPAREGAAARMQIDSHTIKALEIRESIREGGVKGSLLSVVKRTSTTSGTRLLARWLCSPSTSIPEINARQGLVAFFHARDHFRADLVAALASSEDAGRIVQRFLLGRGDAGDLHAVNLTIRVWKGLKARIIQERRQEALEAAERGVVFADADWTSLDALMARMADLHELSTRISGALKQRDPGKDPVVVESDDPDNEGPLGADVPKAAWKVGNNNWTIKPEFSEKIMSLHSILQELLQRREQLEANLQLQYDAPSLTLRSSPSHGNHVHLLKAKRDRKRISEDPKFIGIAESGTTKSFFYQEWAQLGGQIFETTNSLMVAEKEAFESLRTEVNSHAPQLRRNARILDELDVTLAFANLAKEMNFVQPVLTEDPVYEVINGRHPTVELGLLTNGRVFTPNTLKLAPNSRLHIITGPNMAGKSTLLRQTALISVLAQTGSFVPADSATIGIVDKLFSRVGAKDDLFHDRSTFMVEMLETAEILQRATPRSLVIMDEVGRGTTVKDGLAIAFATVHHLLSANACRALFATHFHEVTDMLGYSTDIAAEGIFGNVGFFCTDVDETDDGHFAYSYRIRPGVNRDSHGLKVAQLAGMPPSAVTVARDALTWLKTRKEDPSSNAEELNSLGQSLIHGDHSNSNS</sequence>
<dbReference type="AlphaFoldDB" id="A0AAD7AFX4"/>
<dbReference type="EMBL" id="JARIHO010000008">
    <property type="protein sequence ID" value="KAJ7357102.1"/>
    <property type="molecule type" value="Genomic_DNA"/>
</dbReference>
<dbReference type="GO" id="GO:0043504">
    <property type="term" value="P:mitochondrial DNA repair"/>
    <property type="evidence" value="ECO:0007669"/>
    <property type="project" value="TreeGrafter"/>
</dbReference>
<dbReference type="InterPro" id="IPR007695">
    <property type="entry name" value="DNA_mismatch_repair_MutS-lik_N"/>
</dbReference>
<dbReference type="SUPFAM" id="SSF55271">
    <property type="entry name" value="DNA repair protein MutS, domain I"/>
    <property type="match status" value="1"/>
</dbReference>
<reference evidence="10" key="1">
    <citation type="submission" date="2023-03" db="EMBL/GenBank/DDBJ databases">
        <title>Massive genome expansion in bonnet fungi (Mycena s.s.) driven by repeated elements and novel gene families across ecological guilds.</title>
        <authorList>
            <consortium name="Lawrence Berkeley National Laboratory"/>
            <person name="Harder C.B."/>
            <person name="Miyauchi S."/>
            <person name="Viragh M."/>
            <person name="Kuo A."/>
            <person name="Thoen E."/>
            <person name="Andreopoulos B."/>
            <person name="Lu D."/>
            <person name="Skrede I."/>
            <person name="Drula E."/>
            <person name="Henrissat B."/>
            <person name="Morin E."/>
            <person name="Kohler A."/>
            <person name="Barry K."/>
            <person name="LaButti K."/>
            <person name="Morin E."/>
            <person name="Salamov A."/>
            <person name="Lipzen A."/>
            <person name="Mereny Z."/>
            <person name="Hegedus B."/>
            <person name="Baldrian P."/>
            <person name="Stursova M."/>
            <person name="Weitz H."/>
            <person name="Taylor A."/>
            <person name="Grigoriev I.V."/>
            <person name="Nagy L.G."/>
            <person name="Martin F."/>
            <person name="Kauserud H."/>
        </authorList>
    </citation>
    <scope>NUCLEOTIDE SEQUENCE</scope>
    <source>
        <strain evidence="10">CBHHK002</strain>
    </source>
</reference>
<feature type="coiled-coil region" evidence="7">
    <location>
        <begin position="710"/>
        <end position="737"/>
    </location>
</feature>
<evidence type="ECO:0000259" key="9">
    <source>
        <dbReference type="PROSITE" id="PS00486"/>
    </source>
</evidence>
<dbReference type="InterPro" id="IPR036187">
    <property type="entry name" value="DNA_mismatch_repair_MutS_sf"/>
</dbReference>
<keyword evidence="7" id="KW-0175">Coiled coil</keyword>
<dbReference type="Proteomes" id="UP001218218">
    <property type="component" value="Unassembled WGS sequence"/>
</dbReference>
<dbReference type="Pfam" id="PF01624">
    <property type="entry name" value="MutS_I"/>
    <property type="match status" value="1"/>
</dbReference>
<dbReference type="FunFam" id="3.40.50.300:FF:001238">
    <property type="entry name" value="DNA mismatch repair protein"/>
    <property type="match status" value="1"/>
</dbReference>
<feature type="region of interest" description="Disordered" evidence="8">
    <location>
        <begin position="661"/>
        <end position="689"/>
    </location>
</feature>
<dbReference type="SMART" id="SM00534">
    <property type="entry name" value="MUTSac"/>
    <property type="match status" value="1"/>
</dbReference>
<dbReference type="InterPro" id="IPR007860">
    <property type="entry name" value="DNA_mmatch_repair_MutS_con_dom"/>
</dbReference>
<keyword evidence="3" id="KW-0227">DNA damage</keyword>
<dbReference type="Gene3D" id="3.40.1170.10">
    <property type="entry name" value="DNA repair protein MutS, domain I"/>
    <property type="match status" value="1"/>
</dbReference>
<dbReference type="Pfam" id="PF05188">
    <property type="entry name" value="MutS_II"/>
    <property type="match status" value="1"/>
</dbReference>
<dbReference type="GO" id="GO:0140664">
    <property type="term" value="F:ATP-dependent DNA damage sensor activity"/>
    <property type="evidence" value="ECO:0007669"/>
    <property type="project" value="InterPro"/>
</dbReference>
<organism evidence="10 11">
    <name type="scientific">Mycena albidolilacea</name>
    <dbReference type="NCBI Taxonomy" id="1033008"/>
    <lineage>
        <taxon>Eukaryota</taxon>
        <taxon>Fungi</taxon>
        <taxon>Dikarya</taxon>
        <taxon>Basidiomycota</taxon>
        <taxon>Agaricomycotina</taxon>
        <taxon>Agaricomycetes</taxon>
        <taxon>Agaricomycetidae</taxon>
        <taxon>Agaricales</taxon>
        <taxon>Marasmiineae</taxon>
        <taxon>Mycenaceae</taxon>
        <taxon>Mycena</taxon>
    </lineage>
</organism>
<keyword evidence="5" id="KW-0238">DNA-binding</keyword>
<dbReference type="PROSITE" id="PS00486">
    <property type="entry name" value="DNA_MISMATCH_REPAIR_2"/>
    <property type="match status" value="1"/>
</dbReference>
<dbReference type="Gene3D" id="3.40.50.300">
    <property type="entry name" value="P-loop containing nucleotide triphosphate hydrolases"/>
    <property type="match status" value="1"/>
</dbReference>
<dbReference type="PANTHER" id="PTHR11361:SF34">
    <property type="entry name" value="DNA MISMATCH REPAIR PROTEIN MSH1, MITOCHONDRIAL"/>
    <property type="match status" value="1"/>
</dbReference>
<dbReference type="Pfam" id="PF00488">
    <property type="entry name" value="MutS_V"/>
    <property type="match status" value="1"/>
</dbReference>
<feature type="region of interest" description="Disordered" evidence="8">
    <location>
        <begin position="87"/>
        <end position="210"/>
    </location>
</feature>
<dbReference type="SUPFAM" id="SSF52540">
    <property type="entry name" value="P-loop containing nucleoside triphosphate hydrolases"/>
    <property type="match status" value="1"/>
</dbReference>
<evidence type="ECO:0000256" key="7">
    <source>
        <dbReference type="SAM" id="Coils"/>
    </source>
</evidence>
<dbReference type="GO" id="GO:0030983">
    <property type="term" value="F:mismatched DNA binding"/>
    <property type="evidence" value="ECO:0007669"/>
    <property type="project" value="UniProtKB-UniRule"/>
</dbReference>
<feature type="region of interest" description="Disordered" evidence="8">
    <location>
        <begin position="1093"/>
        <end position="1121"/>
    </location>
</feature>
<comment type="caution">
    <text evidence="10">The sequence shown here is derived from an EMBL/GenBank/DDBJ whole genome shotgun (WGS) entry which is preliminary data.</text>
</comment>
<evidence type="ECO:0000256" key="2">
    <source>
        <dbReference type="ARBA" id="ARBA00022741"/>
    </source>
</evidence>
<dbReference type="Pfam" id="PF05192">
    <property type="entry name" value="MutS_III"/>
    <property type="match status" value="1"/>
</dbReference>
<dbReference type="InterPro" id="IPR027417">
    <property type="entry name" value="P-loop_NTPase"/>
</dbReference>
<protein>
    <submittedName>
        <fullName evidence="10">Muts domain V-domain-containing protein</fullName>
    </submittedName>
</protein>
<evidence type="ECO:0000256" key="6">
    <source>
        <dbReference type="ARBA" id="ARBA00023204"/>
    </source>
</evidence>
<dbReference type="InterPro" id="IPR007696">
    <property type="entry name" value="DNA_mismatch_repair_MutS_core"/>
</dbReference>
<accession>A0AAD7AFX4</accession>
<dbReference type="InterPro" id="IPR036678">
    <property type="entry name" value="MutS_con_dom_sf"/>
</dbReference>